<accession>A0A1U7DI84</accession>
<evidence type="ECO:0000313" key="2">
    <source>
        <dbReference type="Proteomes" id="UP000187266"/>
    </source>
</evidence>
<evidence type="ECO:0000313" key="1">
    <source>
        <dbReference type="EMBL" id="APX89704.1"/>
    </source>
</evidence>
<sequence length="175" mass="18477">MAMAKAGTGLALVMVAALSACGADQPILMNISSDGTPDEFAILPTKPIEIPRDLASLPAPTPGGSNRVDPTPAADAVAALGGNAATLSRGGIPASDQALVARAARYGVSPGIRTQLAAEDLEFRRRNDGRLLERIFDVNVYFRAYRRQSLDQHRELERFRRAGVRTVGAPPAGTE</sequence>
<keyword evidence="2" id="KW-1185">Reference proteome</keyword>
<dbReference type="Pfam" id="PF11233">
    <property type="entry name" value="DUF3035"/>
    <property type="match status" value="1"/>
</dbReference>
<proteinExistence type="predicted"/>
<dbReference type="EMBL" id="CP019124">
    <property type="protein sequence ID" value="APX89704.1"/>
    <property type="molecule type" value="Genomic_DNA"/>
</dbReference>
<dbReference type="Proteomes" id="UP000187266">
    <property type="component" value="Chromosome"/>
</dbReference>
<dbReference type="RefSeq" id="WP_076979726.1">
    <property type="nucleotide sequence ID" value="NZ_CP019124.1"/>
</dbReference>
<dbReference type="GO" id="GO:0016746">
    <property type="term" value="F:acyltransferase activity"/>
    <property type="evidence" value="ECO:0007669"/>
    <property type="project" value="UniProtKB-KW"/>
</dbReference>
<keyword evidence="1" id="KW-0670">Pyruvate</keyword>
<dbReference type="STRING" id="1267768.BV394_08230"/>
<organism evidence="1 2">
    <name type="scientific">Brevirhabdus pacifica</name>
    <dbReference type="NCBI Taxonomy" id="1267768"/>
    <lineage>
        <taxon>Bacteria</taxon>
        <taxon>Pseudomonadati</taxon>
        <taxon>Pseudomonadota</taxon>
        <taxon>Alphaproteobacteria</taxon>
        <taxon>Rhodobacterales</taxon>
        <taxon>Paracoccaceae</taxon>
        <taxon>Brevirhabdus</taxon>
    </lineage>
</organism>
<name>A0A1U7DI84_9RHOB</name>
<dbReference type="OrthoDB" id="7876689at2"/>
<accession>A0A2M9DCV2</accession>
<dbReference type="AlphaFoldDB" id="A0A1U7DI84"/>
<gene>
    <name evidence="1" type="ORF">BV394_08230</name>
</gene>
<keyword evidence="1" id="KW-0808">Transferase</keyword>
<dbReference type="InterPro" id="IPR021395">
    <property type="entry name" value="DUF3035"/>
</dbReference>
<keyword evidence="1" id="KW-0012">Acyltransferase</keyword>
<protein>
    <submittedName>
        <fullName evidence="1">Pyruvate/2-oxoglutarate dehydrogenase complex, dihydrolipoamide acyltransferase (E2) component</fullName>
    </submittedName>
</protein>
<reference evidence="1 2" key="1">
    <citation type="submission" date="2017-01" db="EMBL/GenBank/DDBJ databases">
        <title>Genomic analysis of Xuhuaishuia manganoxidans DY6-4.</title>
        <authorList>
            <person name="Wang X."/>
        </authorList>
    </citation>
    <scope>NUCLEOTIDE SEQUENCE [LARGE SCALE GENOMIC DNA]</scope>
    <source>
        <strain evidence="1 2">DY6-4</strain>
    </source>
</reference>
<dbReference type="PROSITE" id="PS51257">
    <property type="entry name" value="PROKAR_LIPOPROTEIN"/>
    <property type="match status" value="1"/>
</dbReference>